<sequence>MTDHSFQDEYDGSSAEGRGRRRGVLAALFVLLVLVGLYVAAAVYFGDRAASGTTVGGVNVAGMTGDEARAALERGVSDQASDEVAVTLGDQSQSIAPADAGLAIDYDASLEGLTGFSLNPMDLYDHVRGGTAHDLVTDVDRDALAAAVDEVGSTLDTKPKNGSVSLEGAKVKTTKSVPGREVDREALVDAIDAGWPDTGTYQATAKTLEPALTQADIDSFVGELKPLVSGPVVVRTTDELAKDDKTVSFEVPVDALASAISVKVEDAELTRDIDTEKVTAAVLDAGDSSGALRAAKDATVQVRGVSDFSVTPSKNGLGLKKDSIAEPVLEAMSKTGDKRVATVDSESTKPKLTTAQAKKTLPTEQISTFTTYMSTGGTRVDNIKLAARNLDGAYVPPGGTFSLNQHLGPRTAAKGYKEAGVIYAGRLREDYGGGISQLSTTLFNAVFFSGARIEEFHPHSFYISRYPEGREATISYPGVDNRFTNDTGAGILIKASASDSQVTVSFYGRKKYDVDAQKSERRNVTQPKTIRDSGEECVPQTPTPGFDVTVTRIMRPVGGGEAVTSSFVTKYIPQDDVTCTG</sequence>
<feature type="transmembrane region" description="Helical" evidence="2">
    <location>
        <begin position="24"/>
        <end position="45"/>
    </location>
</feature>
<feature type="domain" description="YoaR-like putative peptidoglycan binding" evidence="3">
    <location>
        <begin position="131"/>
        <end position="194"/>
    </location>
</feature>
<proteinExistence type="predicted"/>
<keyword evidence="2" id="KW-0812">Transmembrane</keyword>
<evidence type="ECO:0000313" key="5">
    <source>
        <dbReference type="Proteomes" id="UP000315628"/>
    </source>
</evidence>
<dbReference type="PANTHER" id="PTHR35788:SF1">
    <property type="entry name" value="EXPORTED PROTEIN"/>
    <property type="match status" value="1"/>
</dbReference>
<dbReference type="AlphaFoldDB" id="A0A560WIF4"/>
<protein>
    <submittedName>
        <fullName evidence="4">Vancomycin resistance protein YoaR</fullName>
    </submittedName>
</protein>
<dbReference type="InterPro" id="IPR022029">
    <property type="entry name" value="YoaR-like_PG-bd"/>
</dbReference>
<dbReference type="PANTHER" id="PTHR35788">
    <property type="entry name" value="EXPORTED PROTEIN-RELATED"/>
    <property type="match status" value="1"/>
</dbReference>
<dbReference type="InterPro" id="IPR007391">
    <property type="entry name" value="Vancomycin_resist_VanW"/>
</dbReference>
<evidence type="ECO:0000313" key="4">
    <source>
        <dbReference type="EMBL" id="TWD17304.1"/>
    </source>
</evidence>
<reference evidence="4 5" key="1">
    <citation type="submission" date="2019-06" db="EMBL/GenBank/DDBJ databases">
        <title>Sequencing the genomes of 1000 actinobacteria strains.</title>
        <authorList>
            <person name="Klenk H.-P."/>
        </authorList>
    </citation>
    <scope>NUCLEOTIDE SEQUENCE [LARGE SCALE GENOMIC DNA]</scope>
    <source>
        <strain evidence="4 5">DSM 18935</strain>
    </source>
</reference>
<dbReference type="RefSeq" id="WP_144855837.1">
    <property type="nucleotide sequence ID" value="NZ_BAAAYT010000002.1"/>
</dbReference>
<feature type="compositionally biased region" description="Basic and acidic residues" evidence="1">
    <location>
        <begin position="517"/>
        <end position="534"/>
    </location>
</feature>
<comment type="caution">
    <text evidence="4">The sequence shown here is derived from an EMBL/GenBank/DDBJ whole genome shotgun (WGS) entry which is preliminary data.</text>
</comment>
<feature type="region of interest" description="Disordered" evidence="1">
    <location>
        <begin position="517"/>
        <end position="545"/>
    </location>
</feature>
<keyword evidence="2" id="KW-1133">Transmembrane helix</keyword>
<dbReference type="EMBL" id="VIUW01000001">
    <property type="protein sequence ID" value="TWD17304.1"/>
    <property type="molecule type" value="Genomic_DNA"/>
</dbReference>
<name>A0A560WIF4_9MICO</name>
<dbReference type="Pfam" id="PF12229">
    <property type="entry name" value="PG_binding_4"/>
    <property type="match status" value="1"/>
</dbReference>
<dbReference type="OrthoDB" id="9813301at2"/>
<dbReference type="InterPro" id="IPR052913">
    <property type="entry name" value="Glycopeptide_resist_protein"/>
</dbReference>
<evidence type="ECO:0000259" key="3">
    <source>
        <dbReference type="Pfam" id="PF12229"/>
    </source>
</evidence>
<evidence type="ECO:0000256" key="1">
    <source>
        <dbReference type="SAM" id="MobiDB-lite"/>
    </source>
</evidence>
<gene>
    <name evidence="4" type="ORF">FB557_0871</name>
</gene>
<evidence type="ECO:0000256" key="2">
    <source>
        <dbReference type="SAM" id="Phobius"/>
    </source>
</evidence>
<dbReference type="Proteomes" id="UP000315628">
    <property type="component" value="Unassembled WGS sequence"/>
</dbReference>
<keyword evidence="2" id="KW-0472">Membrane</keyword>
<organism evidence="4 5">
    <name type="scientific">Marihabitans asiaticum</name>
    <dbReference type="NCBI Taxonomy" id="415218"/>
    <lineage>
        <taxon>Bacteria</taxon>
        <taxon>Bacillati</taxon>
        <taxon>Actinomycetota</taxon>
        <taxon>Actinomycetes</taxon>
        <taxon>Micrococcales</taxon>
        <taxon>Intrasporangiaceae</taxon>
        <taxon>Marihabitans</taxon>
    </lineage>
</organism>
<keyword evidence="5" id="KW-1185">Reference proteome</keyword>
<accession>A0A560WIF4</accession>
<dbReference type="Pfam" id="PF04294">
    <property type="entry name" value="VanW"/>
    <property type="match status" value="1"/>
</dbReference>